<evidence type="ECO:0000256" key="1">
    <source>
        <dbReference type="SAM" id="Phobius"/>
    </source>
</evidence>
<dbReference type="AlphaFoldDB" id="A0A1H3TDH0"/>
<dbReference type="EMBL" id="FNQB01000003">
    <property type="protein sequence ID" value="SDZ48302.1"/>
    <property type="molecule type" value="Genomic_DNA"/>
</dbReference>
<feature type="transmembrane region" description="Helical" evidence="1">
    <location>
        <begin position="72"/>
        <end position="97"/>
    </location>
</feature>
<keyword evidence="1" id="KW-1133">Transmembrane helix</keyword>
<evidence type="ECO:0000313" key="2">
    <source>
        <dbReference type="EMBL" id="SDZ48302.1"/>
    </source>
</evidence>
<accession>A0A1H3TDH0</accession>
<gene>
    <name evidence="2" type="ORF">SAMN05421684_5568</name>
</gene>
<organism evidence="2 3">
    <name type="scientific">Asanoa ishikariensis</name>
    <dbReference type="NCBI Taxonomy" id="137265"/>
    <lineage>
        <taxon>Bacteria</taxon>
        <taxon>Bacillati</taxon>
        <taxon>Actinomycetota</taxon>
        <taxon>Actinomycetes</taxon>
        <taxon>Micromonosporales</taxon>
        <taxon>Micromonosporaceae</taxon>
        <taxon>Asanoa</taxon>
    </lineage>
</organism>
<feature type="transmembrane region" description="Helical" evidence="1">
    <location>
        <begin position="28"/>
        <end position="49"/>
    </location>
</feature>
<protein>
    <submittedName>
        <fullName evidence="2">Uncharacterized protein</fullName>
    </submittedName>
</protein>
<sequence>MISTFAFPAIVLVGLVLAIGLRRRLGRAAGVAIAGFAVLAATEGLSWWWDGLAEEWARGTDYSGGPLPDLPIGLAVTSALGAVAHAAGLALLIAAVLRRRPQA</sequence>
<dbReference type="RefSeq" id="WP_090799080.1">
    <property type="nucleotide sequence ID" value="NZ_BOND01000002.1"/>
</dbReference>
<name>A0A1H3TDH0_9ACTN</name>
<feature type="transmembrane region" description="Helical" evidence="1">
    <location>
        <begin position="6"/>
        <end position="21"/>
    </location>
</feature>
<keyword evidence="3" id="KW-1185">Reference proteome</keyword>
<keyword evidence="1" id="KW-0472">Membrane</keyword>
<keyword evidence="1" id="KW-0812">Transmembrane</keyword>
<dbReference type="STRING" id="137265.SAMN05421684_5568"/>
<reference evidence="3" key="1">
    <citation type="submission" date="2016-10" db="EMBL/GenBank/DDBJ databases">
        <authorList>
            <person name="Varghese N."/>
            <person name="Submissions S."/>
        </authorList>
    </citation>
    <scope>NUCLEOTIDE SEQUENCE [LARGE SCALE GENOMIC DNA]</scope>
    <source>
        <strain evidence="3">DSM 44718</strain>
    </source>
</reference>
<evidence type="ECO:0000313" key="3">
    <source>
        <dbReference type="Proteomes" id="UP000199632"/>
    </source>
</evidence>
<dbReference type="Proteomes" id="UP000199632">
    <property type="component" value="Unassembled WGS sequence"/>
</dbReference>
<proteinExistence type="predicted"/>